<dbReference type="Pfam" id="PF07729">
    <property type="entry name" value="FCD"/>
    <property type="match status" value="1"/>
</dbReference>
<comment type="caution">
    <text evidence="5">The sequence shown here is derived from an EMBL/GenBank/DDBJ whole genome shotgun (WGS) entry which is preliminary data.</text>
</comment>
<feature type="domain" description="HTH gntR-type" evidence="4">
    <location>
        <begin position="16"/>
        <end position="84"/>
    </location>
</feature>
<dbReference type="Proteomes" id="UP000419743">
    <property type="component" value="Unassembled WGS sequence"/>
</dbReference>
<dbReference type="SUPFAM" id="SSF46785">
    <property type="entry name" value="Winged helix' DNA-binding domain"/>
    <property type="match status" value="1"/>
</dbReference>
<dbReference type="InterPro" id="IPR036390">
    <property type="entry name" value="WH_DNA-bd_sf"/>
</dbReference>
<dbReference type="Pfam" id="PF00392">
    <property type="entry name" value="GntR"/>
    <property type="match status" value="1"/>
</dbReference>
<gene>
    <name evidence="5" type="primary">lutR_7</name>
    <name evidence="5" type="ORF">HALOF300_02848</name>
</gene>
<evidence type="ECO:0000256" key="2">
    <source>
        <dbReference type="ARBA" id="ARBA00023125"/>
    </source>
</evidence>
<keyword evidence="2" id="KW-0238">DNA-binding</keyword>
<dbReference type="InterPro" id="IPR036388">
    <property type="entry name" value="WH-like_DNA-bd_sf"/>
</dbReference>
<dbReference type="PANTHER" id="PTHR43537:SF5">
    <property type="entry name" value="UXU OPERON TRANSCRIPTIONAL REGULATOR"/>
    <property type="match status" value="1"/>
</dbReference>
<keyword evidence="1" id="KW-0805">Transcription regulation</keyword>
<name>A0A7M4DL33_9MICO</name>
<protein>
    <submittedName>
        <fullName evidence="5">HTH-type transcriptional regulator LutR</fullName>
    </submittedName>
</protein>
<evidence type="ECO:0000313" key="5">
    <source>
        <dbReference type="EMBL" id="VZO37924.1"/>
    </source>
</evidence>
<evidence type="ECO:0000313" key="6">
    <source>
        <dbReference type="Proteomes" id="UP000419743"/>
    </source>
</evidence>
<dbReference type="InterPro" id="IPR000524">
    <property type="entry name" value="Tscrpt_reg_HTH_GntR"/>
</dbReference>
<dbReference type="Gene3D" id="1.20.120.530">
    <property type="entry name" value="GntR ligand-binding domain-like"/>
    <property type="match status" value="1"/>
</dbReference>
<dbReference type="InterPro" id="IPR008920">
    <property type="entry name" value="TF_FadR/GntR_C"/>
</dbReference>
<dbReference type="SMART" id="SM00345">
    <property type="entry name" value="HTH_GNTR"/>
    <property type="match status" value="1"/>
</dbReference>
<keyword evidence="3" id="KW-0804">Transcription</keyword>
<dbReference type="PANTHER" id="PTHR43537">
    <property type="entry name" value="TRANSCRIPTIONAL REGULATOR, GNTR FAMILY"/>
    <property type="match status" value="1"/>
</dbReference>
<organism evidence="5 6">
    <name type="scientific">Occultella aeris</name>
    <dbReference type="NCBI Taxonomy" id="2761496"/>
    <lineage>
        <taxon>Bacteria</taxon>
        <taxon>Bacillati</taxon>
        <taxon>Actinomycetota</taxon>
        <taxon>Actinomycetes</taxon>
        <taxon>Micrococcales</taxon>
        <taxon>Ruaniaceae</taxon>
        <taxon>Occultella</taxon>
    </lineage>
</organism>
<dbReference type="SUPFAM" id="SSF48008">
    <property type="entry name" value="GntR ligand-binding domain-like"/>
    <property type="match status" value="1"/>
</dbReference>
<dbReference type="GO" id="GO:0003700">
    <property type="term" value="F:DNA-binding transcription factor activity"/>
    <property type="evidence" value="ECO:0007669"/>
    <property type="project" value="InterPro"/>
</dbReference>
<dbReference type="GO" id="GO:0003677">
    <property type="term" value="F:DNA binding"/>
    <property type="evidence" value="ECO:0007669"/>
    <property type="project" value="UniProtKB-KW"/>
</dbReference>
<accession>A0A7M4DL33</accession>
<dbReference type="SMART" id="SM00895">
    <property type="entry name" value="FCD"/>
    <property type="match status" value="1"/>
</dbReference>
<proteinExistence type="predicted"/>
<keyword evidence="6" id="KW-1185">Reference proteome</keyword>
<dbReference type="Gene3D" id="1.10.10.10">
    <property type="entry name" value="Winged helix-like DNA-binding domain superfamily/Winged helix DNA-binding domain"/>
    <property type="match status" value="1"/>
</dbReference>
<dbReference type="EMBL" id="CACRYJ010000042">
    <property type="protein sequence ID" value="VZO37924.1"/>
    <property type="molecule type" value="Genomic_DNA"/>
</dbReference>
<evidence type="ECO:0000256" key="1">
    <source>
        <dbReference type="ARBA" id="ARBA00023015"/>
    </source>
</evidence>
<dbReference type="PRINTS" id="PR00035">
    <property type="entry name" value="HTHGNTR"/>
</dbReference>
<evidence type="ECO:0000259" key="4">
    <source>
        <dbReference type="PROSITE" id="PS50949"/>
    </source>
</evidence>
<dbReference type="CDD" id="cd07377">
    <property type="entry name" value="WHTH_GntR"/>
    <property type="match status" value="1"/>
</dbReference>
<sequence length="240" mass="26403">MPIDPAPEPINRQSARGLSHELTLRLTALIQDGTIRRGEKLPTESAMMESYKVSRTVVRESISQLQAAGLVETQQGRGSFVLNVPSQDSFAFDNSGISTIDDVWDLLDFRLGVESEAAALAATRRTDQQLAELERLAQTFLECEARPSEAVEADFALHVAIARAAQNRHYLALLKSMGPMMIVMPKFRLLTGDDADRPDNVRLAAVEHASIVQAIARHEPETARAAIRLHLANSRARLKG</sequence>
<dbReference type="RefSeq" id="WP_197522559.1">
    <property type="nucleotide sequence ID" value="NZ_CACRYJ010000042.1"/>
</dbReference>
<dbReference type="AlphaFoldDB" id="A0A7M4DL33"/>
<evidence type="ECO:0000256" key="3">
    <source>
        <dbReference type="ARBA" id="ARBA00023163"/>
    </source>
</evidence>
<dbReference type="InterPro" id="IPR011711">
    <property type="entry name" value="GntR_C"/>
</dbReference>
<reference evidence="5 6" key="1">
    <citation type="submission" date="2019-11" db="EMBL/GenBank/DDBJ databases">
        <authorList>
            <person name="Criscuolo A."/>
        </authorList>
    </citation>
    <scope>NUCLEOTIDE SEQUENCE [LARGE SCALE GENOMIC DNA]</scope>
    <source>
        <strain evidence="5">CIP111667</strain>
    </source>
</reference>
<dbReference type="PROSITE" id="PS50949">
    <property type="entry name" value="HTH_GNTR"/>
    <property type="match status" value="1"/>
</dbReference>